<proteinExistence type="predicted"/>
<name>A0A6J6BIM1_9ZZZZ</name>
<accession>A0A6J6BIM1</accession>
<dbReference type="AlphaFoldDB" id="A0A6J6BIM1"/>
<sequence>MNSSSNSCSSISSSGSWFQATTGDSNGGVSEISKSSSLRSGLFDHSQIAITFNLIPTFEMGVAVMIRSPKINIAIRSGYASKDVISATSGFAIQYPSKPPPSRIAVAPVGLSAPSDPLSRCARPVVLTNKVSVPIVMRPVTWLSSGFLKSLKAKYRSARGVSTPTRPKAP</sequence>
<organism evidence="1">
    <name type="scientific">freshwater metagenome</name>
    <dbReference type="NCBI Taxonomy" id="449393"/>
    <lineage>
        <taxon>unclassified sequences</taxon>
        <taxon>metagenomes</taxon>
        <taxon>ecological metagenomes</taxon>
    </lineage>
</organism>
<dbReference type="EMBL" id="CAEZSD010000130">
    <property type="protein sequence ID" value="CAB4538881.1"/>
    <property type="molecule type" value="Genomic_DNA"/>
</dbReference>
<gene>
    <name evidence="1" type="ORF">UFOPK1399_00936</name>
</gene>
<evidence type="ECO:0000313" key="1">
    <source>
        <dbReference type="EMBL" id="CAB4538881.1"/>
    </source>
</evidence>
<protein>
    <submittedName>
        <fullName evidence="1">Unannotated protein</fullName>
    </submittedName>
</protein>
<reference evidence="1" key="1">
    <citation type="submission" date="2020-05" db="EMBL/GenBank/DDBJ databases">
        <authorList>
            <person name="Chiriac C."/>
            <person name="Salcher M."/>
            <person name="Ghai R."/>
            <person name="Kavagutti S V."/>
        </authorList>
    </citation>
    <scope>NUCLEOTIDE SEQUENCE</scope>
</reference>